<sequence length="49" mass="5621">MSALRTVALVAQMTQASINNPRFQRRFRRTFINFAYPAPGRLAEPFAHV</sequence>
<dbReference type="KEGG" id="cci:CC1G_14399"/>
<keyword evidence="2" id="KW-1185">Reference proteome</keyword>
<name>D6RM95_COPC7</name>
<proteinExistence type="predicted"/>
<evidence type="ECO:0000313" key="2">
    <source>
        <dbReference type="Proteomes" id="UP000001861"/>
    </source>
</evidence>
<accession>D6RM95</accession>
<reference evidence="1 2" key="1">
    <citation type="journal article" date="2010" name="Proc. Natl. Acad. Sci. U.S.A.">
        <title>Insights into evolution of multicellular fungi from the assembled chromosomes of the mushroom Coprinopsis cinerea (Coprinus cinereus).</title>
        <authorList>
            <person name="Stajich J.E."/>
            <person name="Wilke S.K."/>
            <person name="Ahren D."/>
            <person name="Au C.H."/>
            <person name="Birren B.W."/>
            <person name="Borodovsky M."/>
            <person name="Burns C."/>
            <person name="Canback B."/>
            <person name="Casselton L.A."/>
            <person name="Cheng C.K."/>
            <person name="Deng J."/>
            <person name="Dietrich F.S."/>
            <person name="Fargo D.C."/>
            <person name="Farman M.L."/>
            <person name="Gathman A.C."/>
            <person name="Goldberg J."/>
            <person name="Guigo R."/>
            <person name="Hoegger P.J."/>
            <person name="Hooker J.B."/>
            <person name="Huggins A."/>
            <person name="James T.Y."/>
            <person name="Kamada T."/>
            <person name="Kilaru S."/>
            <person name="Kodira C."/>
            <person name="Kues U."/>
            <person name="Kupfer D."/>
            <person name="Kwan H.S."/>
            <person name="Lomsadze A."/>
            <person name="Li W."/>
            <person name="Lilly W.W."/>
            <person name="Ma L.J."/>
            <person name="Mackey A.J."/>
            <person name="Manning G."/>
            <person name="Martin F."/>
            <person name="Muraguchi H."/>
            <person name="Natvig D.O."/>
            <person name="Palmerini H."/>
            <person name="Ramesh M.A."/>
            <person name="Rehmeyer C.J."/>
            <person name="Roe B.A."/>
            <person name="Shenoy N."/>
            <person name="Stanke M."/>
            <person name="Ter-Hovhannisyan V."/>
            <person name="Tunlid A."/>
            <person name="Velagapudi R."/>
            <person name="Vision T.J."/>
            <person name="Zeng Q."/>
            <person name="Zolan M.E."/>
            <person name="Pukkila P.J."/>
        </authorList>
    </citation>
    <scope>NUCLEOTIDE SEQUENCE [LARGE SCALE GENOMIC DNA]</scope>
    <source>
        <strain evidence="2">Okayama-7 / 130 / ATCC MYA-4618 / FGSC 9003</strain>
    </source>
</reference>
<dbReference type="VEuPathDB" id="FungiDB:CC1G_14399"/>
<dbReference type="EMBL" id="AACS02000004">
    <property type="protein sequence ID" value="EFI27908.1"/>
    <property type="molecule type" value="Genomic_DNA"/>
</dbReference>
<dbReference type="InParanoid" id="D6RM95"/>
<gene>
    <name evidence="1" type="ORF">CC1G_14399</name>
</gene>
<dbReference type="Proteomes" id="UP000001861">
    <property type="component" value="Unassembled WGS sequence"/>
</dbReference>
<comment type="caution">
    <text evidence="1">The sequence shown here is derived from an EMBL/GenBank/DDBJ whole genome shotgun (WGS) entry which is preliminary data.</text>
</comment>
<dbReference type="RefSeq" id="XP_002911402.1">
    <property type="nucleotide sequence ID" value="XM_002911356.1"/>
</dbReference>
<organism evidence="1 2">
    <name type="scientific">Coprinopsis cinerea (strain Okayama-7 / 130 / ATCC MYA-4618 / FGSC 9003)</name>
    <name type="common">Inky cap fungus</name>
    <name type="synonym">Hormographiella aspergillata</name>
    <dbReference type="NCBI Taxonomy" id="240176"/>
    <lineage>
        <taxon>Eukaryota</taxon>
        <taxon>Fungi</taxon>
        <taxon>Dikarya</taxon>
        <taxon>Basidiomycota</taxon>
        <taxon>Agaricomycotina</taxon>
        <taxon>Agaricomycetes</taxon>
        <taxon>Agaricomycetidae</taxon>
        <taxon>Agaricales</taxon>
        <taxon>Agaricineae</taxon>
        <taxon>Psathyrellaceae</taxon>
        <taxon>Coprinopsis</taxon>
    </lineage>
</organism>
<dbReference type="GeneID" id="9378424"/>
<dbReference type="HOGENOM" id="CLU_3143013_0_0_1"/>
<evidence type="ECO:0000313" key="1">
    <source>
        <dbReference type="EMBL" id="EFI27908.1"/>
    </source>
</evidence>
<protein>
    <submittedName>
        <fullName evidence="1">Uncharacterized protein</fullName>
    </submittedName>
</protein>
<dbReference type="AlphaFoldDB" id="D6RM95"/>